<comment type="caution">
    <text evidence="4">The sequence shown here is derived from an EMBL/GenBank/DDBJ whole genome shotgun (WGS) entry which is preliminary data.</text>
</comment>
<evidence type="ECO:0000259" key="3">
    <source>
        <dbReference type="PROSITE" id="PS51462"/>
    </source>
</evidence>
<dbReference type="RefSeq" id="WP_176352272.1">
    <property type="nucleotide sequence ID" value="NZ_JABWDU010000002.1"/>
</dbReference>
<accession>A0A7Y6Q3V5</accession>
<dbReference type="PANTHER" id="PTHR43046:SF14">
    <property type="entry name" value="MUTT_NUDIX FAMILY PROTEIN"/>
    <property type="match status" value="1"/>
</dbReference>
<dbReference type="CDD" id="cd04679">
    <property type="entry name" value="NUDIX_MutT_Nudt1"/>
    <property type="match status" value="1"/>
</dbReference>
<dbReference type="Proteomes" id="UP000520198">
    <property type="component" value="Unassembled WGS sequence"/>
</dbReference>
<sequence length="145" mass="15996">MGRPGIDFPGFGCGLAIMRDGKLLLCKRLKAPEAGHWNIVGGKVDHMERSELAARREAEEESGLSIRSSRFLCLSEQLIEADRQHWISMIYVTDDFSGEPQLTEPDKLSDIGWYDLDALPQPLSRFAADAVRAISTHTKALAGAV</sequence>
<dbReference type="SUPFAM" id="SSF55811">
    <property type="entry name" value="Nudix"/>
    <property type="match status" value="1"/>
</dbReference>
<dbReference type="InterPro" id="IPR000086">
    <property type="entry name" value="NUDIX_hydrolase_dom"/>
</dbReference>
<evidence type="ECO:0000313" key="5">
    <source>
        <dbReference type="Proteomes" id="UP000520198"/>
    </source>
</evidence>
<dbReference type="InterPro" id="IPR020084">
    <property type="entry name" value="NUDIX_hydrolase_CS"/>
</dbReference>
<name>A0A7Y6Q3V5_9HYPH</name>
<comment type="cofactor">
    <cofactor evidence="1">
        <name>Mg(2+)</name>
        <dbReference type="ChEBI" id="CHEBI:18420"/>
    </cofactor>
</comment>
<dbReference type="Gene3D" id="3.90.79.10">
    <property type="entry name" value="Nucleoside Triphosphate Pyrophosphohydrolase"/>
    <property type="match status" value="1"/>
</dbReference>
<reference evidence="4 5" key="1">
    <citation type="submission" date="2020-06" db="EMBL/GenBank/DDBJ databases">
        <authorList>
            <person name="Grouzdev D.S."/>
        </authorList>
    </citation>
    <scope>NUCLEOTIDE SEQUENCE [LARGE SCALE GENOMIC DNA]</scope>
    <source>
        <strain evidence="4 5">HO-A22</strain>
    </source>
</reference>
<dbReference type="GO" id="GO:0016787">
    <property type="term" value="F:hydrolase activity"/>
    <property type="evidence" value="ECO:0007669"/>
    <property type="project" value="UniProtKB-KW"/>
</dbReference>
<dbReference type="PANTHER" id="PTHR43046">
    <property type="entry name" value="GDP-MANNOSE MANNOSYL HYDROLASE"/>
    <property type="match status" value="1"/>
</dbReference>
<evidence type="ECO:0000256" key="1">
    <source>
        <dbReference type="ARBA" id="ARBA00001946"/>
    </source>
</evidence>
<organism evidence="4 5">
    <name type="scientific">Ensifer oleiphilus</name>
    <dbReference type="NCBI Taxonomy" id="2742698"/>
    <lineage>
        <taxon>Bacteria</taxon>
        <taxon>Pseudomonadati</taxon>
        <taxon>Pseudomonadota</taxon>
        <taxon>Alphaproteobacteria</taxon>
        <taxon>Hyphomicrobiales</taxon>
        <taxon>Rhizobiaceae</taxon>
        <taxon>Sinorhizobium/Ensifer group</taxon>
        <taxon>Ensifer</taxon>
    </lineage>
</organism>
<dbReference type="PROSITE" id="PS51462">
    <property type="entry name" value="NUDIX"/>
    <property type="match status" value="1"/>
</dbReference>
<keyword evidence="2" id="KW-0378">Hydrolase</keyword>
<dbReference type="PROSITE" id="PS00893">
    <property type="entry name" value="NUDIX_BOX"/>
    <property type="match status" value="1"/>
</dbReference>
<keyword evidence="5" id="KW-1185">Reference proteome</keyword>
<feature type="domain" description="Nudix hydrolase" evidence="3">
    <location>
        <begin position="6"/>
        <end position="136"/>
    </location>
</feature>
<evidence type="ECO:0000313" key="4">
    <source>
        <dbReference type="EMBL" id="NVD38617.1"/>
    </source>
</evidence>
<proteinExistence type="predicted"/>
<dbReference type="InterPro" id="IPR015797">
    <property type="entry name" value="NUDIX_hydrolase-like_dom_sf"/>
</dbReference>
<dbReference type="EMBL" id="JABWDU010000002">
    <property type="protein sequence ID" value="NVD38617.1"/>
    <property type="molecule type" value="Genomic_DNA"/>
</dbReference>
<evidence type="ECO:0000256" key="2">
    <source>
        <dbReference type="ARBA" id="ARBA00022801"/>
    </source>
</evidence>
<protein>
    <submittedName>
        <fullName evidence="4">NUDIX domain-containing protein</fullName>
    </submittedName>
</protein>
<dbReference type="AlphaFoldDB" id="A0A7Y6Q3V5"/>
<dbReference type="Pfam" id="PF00293">
    <property type="entry name" value="NUDIX"/>
    <property type="match status" value="1"/>
</dbReference>
<gene>
    <name evidence="4" type="ORF">HT585_07120</name>
</gene>